<name>A0ABP0ULU6_9BRYO</name>
<dbReference type="PROSITE" id="PS50303">
    <property type="entry name" value="PUM_HD"/>
    <property type="match status" value="1"/>
</dbReference>
<evidence type="ECO:0000256" key="1">
    <source>
        <dbReference type="ARBA" id="ARBA00022737"/>
    </source>
</evidence>
<dbReference type="InterPro" id="IPR001313">
    <property type="entry name" value="Pumilio_RNA-bd_rpt"/>
</dbReference>
<feature type="repeat" description="Pumilio" evidence="3">
    <location>
        <begin position="387"/>
        <end position="424"/>
    </location>
</feature>
<dbReference type="Gene3D" id="1.25.10.10">
    <property type="entry name" value="Leucine-rich Repeat Variant"/>
    <property type="match status" value="2"/>
</dbReference>
<feature type="compositionally biased region" description="Polar residues" evidence="4">
    <location>
        <begin position="73"/>
        <end position="85"/>
    </location>
</feature>
<dbReference type="PANTHER" id="PTHR13389">
    <property type="entry name" value="PUMILIO HOMOLOG 3"/>
    <property type="match status" value="1"/>
</dbReference>
<feature type="repeat" description="Pumilio" evidence="3">
    <location>
        <begin position="199"/>
        <end position="234"/>
    </location>
</feature>
<evidence type="ECO:0000256" key="3">
    <source>
        <dbReference type="PROSITE-ProRule" id="PRU00317"/>
    </source>
</evidence>
<dbReference type="InterPro" id="IPR040059">
    <property type="entry name" value="PUM3"/>
</dbReference>
<feature type="domain" description="PUM-HD" evidence="5">
    <location>
        <begin position="135"/>
        <end position="547"/>
    </location>
</feature>
<feature type="region of interest" description="Disordered" evidence="4">
    <location>
        <begin position="1"/>
        <end position="126"/>
    </location>
</feature>
<dbReference type="InterPro" id="IPR016024">
    <property type="entry name" value="ARM-type_fold"/>
</dbReference>
<dbReference type="PANTHER" id="PTHR13389:SF0">
    <property type="entry name" value="PUMILIO HOMOLOG 3"/>
    <property type="match status" value="1"/>
</dbReference>
<keyword evidence="2" id="KW-0810">Translation regulation</keyword>
<feature type="compositionally biased region" description="Basic and acidic residues" evidence="4">
    <location>
        <begin position="89"/>
        <end position="99"/>
    </location>
</feature>
<evidence type="ECO:0000313" key="7">
    <source>
        <dbReference type="Proteomes" id="UP001497512"/>
    </source>
</evidence>
<dbReference type="InterPro" id="IPR033133">
    <property type="entry name" value="PUM-HD"/>
</dbReference>
<accession>A0ABP0ULU6</accession>
<keyword evidence="1" id="KW-0677">Repeat</keyword>
<feature type="compositionally biased region" description="Acidic residues" evidence="4">
    <location>
        <begin position="484"/>
        <end position="493"/>
    </location>
</feature>
<evidence type="ECO:0000256" key="2">
    <source>
        <dbReference type="ARBA" id="ARBA00022845"/>
    </source>
</evidence>
<keyword evidence="7" id="KW-1185">Reference proteome</keyword>
<dbReference type="Proteomes" id="UP001497512">
    <property type="component" value="Chromosome 4"/>
</dbReference>
<sequence length="685" mass="75501">MAPPFRPGTPARTPNKRPVSVTKPSPKRRKISGEDDRGARTKSPGSGATRKPPGSGARTKSPGRGALSGLGKSYNSKSPGKSPTPSLKMKGDAGGDADMKGVAANNKSPADRKARKELAEVRKKKRKPNYDLEKDVVSLWEKTRQRNIKKDDRSKLVTEILKKMEGKLPDMAVNHIMARALQTCVKYCTPAQRESIYNELRPHCLTLAKDTYAYHLVIKMMEHANKNQLQQMLSLLHGNVVALLRHPNGSPVLEQAYLSANAVQKQELLAEFYSPEFRLFKGMITAGKGRVVDLLATEPAAKRRAVLEHMTLALQPILEKGIVDHSIIHRAIVEYLSISKKSMIQEVVQQLSGALLVRMLHTRDGAKVGVTCVMHGSNKDRKKIVKGMKGHVSKIARDEHGSMVLLSIFDVMDDTQLATKVIIKEIMKDLQELVLHKNGRRVILYLLAPRVTRYFPPDILAVLEPPAPVDSTNWKPEGKGPIDKDEEEEDEEGVVGVGKKDPLLRRFQLLVTSGLAKELADVCRVHARELLHSQWGTDVIFEVAMGGANSELWKAAPSEVTAVHKAISSLVALPQISMDVDDKPEEHVMEGYFSSRTIRRLILESKLPPSGVDAESFSAIFWSTAIKGNCKRWAKGHSAKVVSAFGACADEHTKLAAKAELQVLIDEGTLQMGPAFSHQSSEKAQ</sequence>
<dbReference type="SMART" id="SM00025">
    <property type="entry name" value="Pumilio"/>
    <property type="match status" value="6"/>
</dbReference>
<feature type="compositionally biased region" description="Basic and acidic residues" evidence="4">
    <location>
        <begin position="109"/>
        <end position="121"/>
    </location>
</feature>
<dbReference type="InterPro" id="IPR011989">
    <property type="entry name" value="ARM-like"/>
</dbReference>
<evidence type="ECO:0000259" key="5">
    <source>
        <dbReference type="PROSITE" id="PS50303"/>
    </source>
</evidence>
<protein>
    <recommendedName>
        <fullName evidence="5">PUM-HD domain-containing protein</fullName>
    </recommendedName>
</protein>
<evidence type="ECO:0000256" key="4">
    <source>
        <dbReference type="SAM" id="MobiDB-lite"/>
    </source>
</evidence>
<dbReference type="EMBL" id="OZ019896">
    <property type="protein sequence ID" value="CAK9223583.1"/>
    <property type="molecule type" value="Genomic_DNA"/>
</dbReference>
<dbReference type="Pfam" id="PF22493">
    <property type="entry name" value="PUF_NOP9"/>
    <property type="match status" value="1"/>
</dbReference>
<dbReference type="PROSITE" id="PS50302">
    <property type="entry name" value="PUM"/>
    <property type="match status" value="2"/>
</dbReference>
<dbReference type="SUPFAM" id="SSF48371">
    <property type="entry name" value="ARM repeat"/>
    <property type="match status" value="1"/>
</dbReference>
<gene>
    <name evidence="6" type="ORF">CSSPTR1EN2_LOCUS16904</name>
</gene>
<feature type="region of interest" description="Disordered" evidence="4">
    <location>
        <begin position="470"/>
        <end position="495"/>
    </location>
</feature>
<proteinExistence type="predicted"/>
<reference evidence="6" key="1">
    <citation type="submission" date="2024-02" db="EMBL/GenBank/DDBJ databases">
        <authorList>
            <consortium name="ELIXIR-Norway"/>
            <consortium name="Elixir Norway"/>
        </authorList>
    </citation>
    <scope>NUCLEOTIDE SEQUENCE</scope>
</reference>
<organism evidence="6 7">
    <name type="scientific">Sphagnum troendelagicum</name>
    <dbReference type="NCBI Taxonomy" id="128251"/>
    <lineage>
        <taxon>Eukaryota</taxon>
        <taxon>Viridiplantae</taxon>
        <taxon>Streptophyta</taxon>
        <taxon>Embryophyta</taxon>
        <taxon>Bryophyta</taxon>
        <taxon>Sphagnophytina</taxon>
        <taxon>Sphagnopsida</taxon>
        <taxon>Sphagnales</taxon>
        <taxon>Sphagnaceae</taxon>
        <taxon>Sphagnum</taxon>
    </lineage>
</organism>
<evidence type="ECO:0000313" key="6">
    <source>
        <dbReference type="EMBL" id="CAK9223583.1"/>
    </source>
</evidence>